<accession>A0A8S3DS66</accession>
<evidence type="ECO:0000313" key="3">
    <source>
        <dbReference type="Proteomes" id="UP000681720"/>
    </source>
</evidence>
<protein>
    <submittedName>
        <fullName evidence="2">Uncharacterized protein</fullName>
    </submittedName>
</protein>
<feature type="compositionally biased region" description="Polar residues" evidence="1">
    <location>
        <begin position="1"/>
        <end position="14"/>
    </location>
</feature>
<feature type="non-terminal residue" evidence="2">
    <location>
        <position position="1"/>
    </location>
</feature>
<proteinExistence type="predicted"/>
<dbReference type="EMBL" id="CAJOBJ010218623">
    <property type="protein sequence ID" value="CAF5027960.1"/>
    <property type="molecule type" value="Genomic_DNA"/>
</dbReference>
<gene>
    <name evidence="2" type="ORF">GIL414_LOCUS58739</name>
</gene>
<feature type="non-terminal residue" evidence="2">
    <location>
        <position position="78"/>
    </location>
</feature>
<sequence length="78" mass="8666">NNSSIELLNKTSPLKDNISNERAKEPPVNLRLRITPSSASISLTLNDSDNNNNTNDKSTMDNSIIITNDQDIREINNV</sequence>
<evidence type="ECO:0000313" key="2">
    <source>
        <dbReference type="EMBL" id="CAF5027960.1"/>
    </source>
</evidence>
<dbReference type="AlphaFoldDB" id="A0A8S3DS66"/>
<name>A0A8S3DS66_9BILA</name>
<dbReference type="Proteomes" id="UP000681720">
    <property type="component" value="Unassembled WGS sequence"/>
</dbReference>
<feature type="region of interest" description="Disordered" evidence="1">
    <location>
        <begin position="1"/>
        <end position="26"/>
    </location>
</feature>
<evidence type="ECO:0000256" key="1">
    <source>
        <dbReference type="SAM" id="MobiDB-lite"/>
    </source>
</evidence>
<organism evidence="2 3">
    <name type="scientific">Rotaria magnacalcarata</name>
    <dbReference type="NCBI Taxonomy" id="392030"/>
    <lineage>
        <taxon>Eukaryota</taxon>
        <taxon>Metazoa</taxon>
        <taxon>Spiralia</taxon>
        <taxon>Gnathifera</taxon>
        <taxon>Rotifera</taxon>
        <taxon>Eurotatoria</taxon>
        <taxon>Bdelloidea</taxon>
        <taxon>Philodinida</taxon>
        <taxon>Philodinidae</taxon>
        <taxon>Rotaria</taxon>
    </lineage>
</organism>
<reference evidence="2" key="1">
    <citation type="submission" date="2021-02" db="EMBL/GenBank/DDBJ databases">
        <authorList>
            <person name="Nowell W R."/>
        </authorList>
    </citation>
    <scope>NUCLEOTIDE SEQUENCE</scope>
</reference>
<comment type="caution">
    <text evidence="2">The sequence shown here is derived from an EMBL/GenBank/DDBJ whole genome shotgun (WGS) entry which is preliminary data.</text>
</comment>